<dbReference type="GeneID" id="44135602"/>
<dbReference type="EMBL" id="CP018820">
    <property type="protein sequence ID" value="APR52012.1"/>
    <property type="molecule type" value="Genomic_DNA"/>
</dbReference>
<dbReference type="KEGG" id="skr:BRX40_05785"/>
<reference evidence="3" key="1">
    <citation type="submission" date="2016-12" db="EMBL/GenBank/DDBJ databases">
        <title>Whole genome sequencing of Sphingomonas sp. ABOJV.</title>
        <authorList>
            <person name="Conlan S."/>
            <person name="Thomas P.J."/>
            <person name="Mullikin J."/>
            <person name="Palmore T.N."/>
            <person name="Frank K.M."/>
            <person name="Segre J.A."/>
        </authorList>
    </citation>
    <scope>NUCLEOTIDE SEQUENCE [LARGE SCALE GENOMIC DNA]</scope>
    <source>
        <strain evidence="3">ABOJV</strain>
    </source>
</reference>
<evidence type="ECO:0008006" key="4">
    <source>
        <dbReference type="Google" id="ProtNLM"/>
    </source>
</evidence>
<organism evidence="2 3">
    <name type="scientific">Sphingomonas koreensis</name>
    <dbReference type="NCBI Taxonomy" id="93064"/>
    <lineage>
        <taxon>Bacteria</taxon>
        <taxon>Pseudomonadati</taxon>
        <taxon>Pseudomonadota</taxon>
        <taxon>Alphaproteobacteria</taxon>
        <taxon>Sphingomonadales</taxon>
        <taxon>Sphingomonadaceae</taxon>
        <taxon>Sphingomonas</taxon>
    </lineage>
</organism>
<name>A0A1L6J7T5_9SPHN</name>
<feature type="region of interest" description="Disordered" evidence="1">
    <location>
        <begin position="72"/>
        <end position="94"/>
    </location>
</feature>
<accession>A0A1L6J7T5</accession>
<evidence type="ECO:0000256" key="1">
    <source>
        <dbReference type="SAM" id="MobiDB-lite"/>
    </source>
</evidence>
<evidence type="ECO:0000313" key="3">
    <source>
        <dbReference type="Proteomes" id="UP000185161"/>
    </source>
</evidence>
<dbReference type="GO" id="GO:0003677">
    <property type="term" value="F:DNA binding"/>
    <property type="evidence" value="ECO:0007669"/>
    <property type="project" value="InterPro"/>
</dbReference>
<evidence type="ECO:0000313" key="2">
    <source>
        <dbReference type="EMBL" id="APR52012.1"/>
    </source>
</evidence>
<dbReference type="RefSeq" id="WP_075150983.1">
    <property type="nucleotide sequence ID" value="NZ_CP018820.1"/>
</dbReference>
<protein>
    <recommendedName>
        <fullName evidence="4">XRE family transcriptional regulator</fullName>
    </recommendedName>
</protein>
<proteinExistence type="predicted"/>
<dbReference type="STRING" id="93064.BRX40_05785"/>
<sequence length="94" mass="9984">MSTTLDAFLDRHGIKDADFAPRIGRDRSMVSKLRRGVVRPTIDLAATIERETGGEVTMQSWVGSGDHVVTDTTAGAVPSPGIDNPFSPMEAVSG</sequence>
<dbReference type="InterPro" id="IPR010982">
    <property type="entry name" value="Lambda_DNA-bd_dom_sf"/>
</dbReference>
<keyword evidence="3" id="KW-1185">Reference proteome</keyword>
<gene>
    <name evidence="2" type="ORF">BRX40_05785</name>
</gene>
<dbReference type="AlphaFoldDB" id="A0A1L6J7T5"/>
<dbReference type="Proteomes" id="UP000185161">
    <property type="component" value="Chromosome"/>
</dbReference>
<dbReference type="SUPFAM" id="SSF47413">
    <property type="entry name" value="lambda repressor-like DNA-binding domains"/>
    <property type="match status" value="1"/>
</dbReference>